<evidence type="ECO:0008006" key="3">
    <source>
        <dbReference type="Google" id="ProtNLM"/>
    </source>
</evidence>
<organism evidence="1 2">
    <name type="scientific">Armillaria solidipes</name>
    <dbReference type="NCBI Taxonomy" id="1076256"/>
    <lineage>
        <taxon>Eukaryota</taxon>
        <taxon>Fungi</taxon>
        <taxon>Dikarya</taxon>
        <taxon>Basidiomycota</taxon>
        <taxon>Agaricomycotina</taxon>
        <taxon>Agaricomycetes</taxon>
        <taxon>Agaricomycetidae</taxon>
        <taxon>Agaricales</taxon>
        <taxon>Marasmiineae</taxon>
        <taxon>Physalacriaceae</taxon>
        <taxon>Armillaria</taxon>
    </lineage>
</organism>
<dbReference type="AlphaFoldDB" id="A0A2H3B5V4"/>
<keyword evidence="2" id="KW-1185">Reference proteome</keyword>
<evidence type="ECO:0000313" key="1">
    <source>
        <dbReference type="EMBL" id="PBK65070.1"/>
    </source>
</evidence>
<dbReference type="Gene3D" id="3.80.10.10">
    <property type="entry name" value="Ribonuclease Inhibitor"/>
    <property type="match status" value="1"/>
</dbReference>
<gene>
    <name evidence="1" type="ORF">ARMSODRAFT_961377</name>
</gene>
<dbReference type="EMBL" id="KZ293447">
    <property type="protein sequence ID" value="PBK65070.1"/>
    <property type="molecule type" value="Genomic_DNA"/>
</dbReference>
<dbReference type="InterPro" id="IPR032675">
    <property type="entry name" value="LRR_dom_sf"/>
</dbReference>
<dbReference type="Proteomes" id="UP000218334">
    <property type="component" value="Unassembled WGS sequence"/>
</dbReference>
<sequence length="431" mass="47874">MDPTSVLPLEIIHKIFRHYLTDREVPVQSFDFSDGPWVLGRVNSAWRSVSLTSKPLWSSINIIVIERRLHSAGLESTQLGSDVFQDEGYIPRLISEASSSSNVDDEKTISVVPGDTANQILAEILHRSGNLSLDITISFPMVHHVPTTWTQFFSLLSTSSFRWRTLDLKAPNVLWEHFVGTTSAPASYPLLWDLRATVLESSSIITRIAGACPDVATLAIHHVVSGVVDAPEDPILMLSLERLESNCPHILKVITAPALNYLSLRRSRLVHEPGASSEAFIISFLIRSQCSELTDVELLWWGNFEDAVDMLSHIPTLRSLSINFNFKESFFITMKSLSSFLPQLRKLKLGGHCRDATWDSNVVLDMVESRIADGALKFVDIGPISIERGSVSQPRLDALNAVPNVCIKFSDRFRFTILGGGDFGGGVLYML</sequence>
<protein>
    <recommendedName>
        <fullName evidence="3">F-box domain-containing protein</fullName>
    </recommendedName>
</protein>
<name>A0A2H3B5V4_9AGAR</name>
<proteinExistence type="predicted"/>
<reference evidence="2" key="1">
    <citation type="journal article" date="2017" name="Nat. Ecol. Evol.">
        <title>Genome expansion and lineage-specific genetic innovations in the forest pathogenic fungi Armillaria.</title>
        <authorList>
            <person name="Sipos G."/>
            <person name="Prasanna A.N."/>
            <person name="Walter M.C."/>
            <person name="O'Connor E."/>
            <person name="Balint B."/>
            <person name="Krizsan K."/>
            <person name="Kiss B."/>
            <person name="Hess J."/>
            <person name="Varga T."/>
            <person name="Slot J."/>
            <person name="Riley R."/>
            <person name="Boka B."/>
            <person name="Rigling D."/>
            <person name="Barry K."/>
            <person name="Lee J."/>
            <person name="Mihaltcheva S."/>
            <person name="LaButti K."/>
            <person name="Lipzen A."/>
            <person name="Waldron R."/>
            <person name="Moloney N.M."/>
            <person name="Sperisen C."/>
            <person name="Kredics L."/>
            <person name="Vagvoelgyi C."/>
            <person name="Patrignani A."/>
            <person name="Fitzpatrick D."/>
            <person name="Nagy I."/>
            <person name="Doyle S."/>
            <person name="Anderson J.B."/>
            <person name="Grigoriev I.V."/>
            <person name="Gueldener U."/>
            <person name="Muensterkoetter M."/>
            <person name="Nagy L.G."/>
        </authorList>
    </citation>
    <scope>NUCLEOTIDE SEQUENCE [LARGE SCALE GENOMIC DNA]</scope>
    <source>
        <strain evidence="2">28-4</strain>
    </source>
</reference>
<evidence type="ECO:0000313" key="2">
    <source>
        <dbReference type="Proteomes" id="UP000218334"/>
    </source>
</evidence>
<accession>A0A2H3B5V4</accession>
<dbReference type="SUPFAM" id="SSF52047">
    <property type="entry name" value="RNI-like"/>
    <property type="match status" value="1"/>
</dbReference>